<evidence type="ECO:0000313" key="3">
    <source>
        <dbReference type="EMBL" id="HER44126.1"/>
    </source>
</evidence>
<dbReference type="AlphaFoldDB" id="A0A7V2AVP1"/>
<dbReference type="SUPFAM" id="SSF53756">
    <property type="entry name" value="UDP-Glycosyltransferase/glycogen phosphorylase"/>
    <property type="match status" value="1"/>
</dbReference>
<dbReference type="Gene3D" id="3.40.50.2000">
    <property type="entry name" value="Glycogen Phosphorylase B"/>
    <property type="match status" value="2"/>
</dbReference>
<dbReference type="Proteomes" id="UP000886069">
    <property type="component" value="Unassembled WGS sequence"/>
</dbReference>
<accession>A0A7V2AVP1</accession>
<evidence type="ECO:0000259" key="2">
    <source>
        <dbReference type="Pfam" id="PF13439"/>
    </source>
</evidence>
<dbReference type="PANTHER" id="PTHR12526:SF630">
    <property type="entry name" value="GLYCOSYLTRANSFERASE"/>
    <property type="match status" value="1"/>
</dbReference>
<reference evidence="3" key="1">
    <citation type="journal article" date="2020" name="mSystems">
        <title>Genome- and Community-Level Interaction Insights into Carbon Utilization and Element Cycling Functions of Hydrothermarchaeota in Hydrothermal Sediment.</title>
        <authorList>
            <person name="Zhou Z."/>
            <person name="Liu Y."/>
            <person name="Xu W."/>
            <person name="Pan J."/>
            <person name="Luo Z.H."/>
            <person name="Li M."/>
        </authorList>
    </citation>
    <scope>NUCLEOTIDE SEQUENCE [LARGE SCALE GENOMIC DNA]</scope>
    <source>
        <strain evidence="3">SpSt-1233</strain>
    </source>
</reference>
<dbReference type="Pfam" id="PF00534">
    <property type="entry name" value="Glycos_transf_1"/>
    <property type="match status" value="1"/>
</dbReference>
<dbReference type="EMBL" id="DSEC01000474">
    <property type="protein sequence ID" value="HER44126.1"/>
    <property type="molecule type" value="Genomic_DNA"/>
</dbReference>
<dbReference type="GO" id="GO:0016757">
    <property type="term" value="F:glycosyltransferase activity"/>
    <property type="evidence" value="ECO:0007669"/>
    <property type="project" value="InterPro"/>
</dbReference>
<protein>
    <submittedName>
        <fullName evidence="3">Glycosyltransferase</fullName>
    </submittedName>
</protein>
<name>A0A7V2AVP1_UNCEI</name>
<dbReference type="Pfam" id="PF13439">
    <property type="entry name" value="Glyco_transf_4"/>
    <property type="match status" value="1"/>
</dbReference>
<dbReference type="PANTHER" id="PTHR12526">
    <property type="entry name" value="GLYCOSYLTRANSFERASE"/>
    <property type="match status" value="1"/>
</dbReference>
<evidence type="ECO:0000259" key="1">
    <source>
        <dbReference type="Pfam" id="PF00534"/>
    </source>
</evidence>
<organism evidence="3">
    <name type="scientific">Eiseniibacteriota bacterium</name>
    <dbReference type="NCBI Taxonomy" id="2212470"/>
    <lineage>
        <taxon>Bacteria</taxon>
        <taxon>Candidatus Eiseniibacteriota</taxon>
    </lineage>
</organism>
<dbReference type="InterPro" id="IPR028098">
    <property type="entry name" value="Glyco_trans_4-like_N"/>
</dbReference>
<feature type="domain" description="Glycosyltransferase subfamily 4-like N-terminal" evidence="2">
    <location>
        <begin position="15"/>
        <end position="167"/>
    </location>
</feature>
<comment type="caution">
    <text evidence="3">The sequence shown here is derived from an EMBL/GenBank/DDBJ whole genome shotgun (WGS) entry which is preliminary data.</text>
</comment>
<feature type="domain" description="Glycosyl transferase family 1" evidence="1">
    <location>
        <begin position="181"/>
        <end position="341"/>
    </location>
</feature>
<proteinExistence type="predicted"/>
<gene>
    <name evidence="3" type="ORF">ENO08_06670</name>
</gene>
<dbReference type="InterPro" id="IPR001296">
    <property type="entry name" value="Glyco_trans_1"/>
</dbReference>
<sequence>MNETRILYIIDELGPGGAERRLVQLLKGLDPARFSTKAVLLTDIVHYREVYELETEIITLERKIRKDPSIFLRLYKICRRWMPHIVHAWGSMPAVYAGPVAKLLGIKLVNAMIADAPARLNRTQKLRSLLAFPFSDVIQSNSRAGLESYGVPEAKRHVVHNGFDFERIGSLKEGGEVRDELRVTTRFVAGMVAGFKFQKDYDSLVRAAEMLIGRRTDISFVCVGDGPDLERIKASAGGSDRIIFTGKRSDVESIIGVFDIGILLTDLDRHGEGISNSIMEYMALGKPVIATNGGGTGELVVDGETGYLIPQKSPGMLAERIDLLLNNDRLRKEMGARGRKRIQEEFSIEEMVRGHTELYERLLERRR</sequence>